<organism evidence="9 10">
    <name type="scientific">Algoriphagus oliviformis</name>
    <dbReference type="NCBI Taxonomy" id="2811231"/>
    <lineage>
        <taxon>Bacteria</taxon>
        <taxon>Pseudomonadati</taxon>
        <taxon>Bacteroidota</taxon>
        <taxon>Cytophagia</taxon>
        <taxon>Cytophagales</taxon>
        <taxon>Cyclobacteriaceae</taxon>
        <taxon>Algoriphagus</taxon>
    </lineage>
</organism>
<protein>
    <submittedName>
        <fullName evidence="9">TolC family protein</fullName>
    </submittedName>
</protein>
<feature type="chain" id="PRO_5046502824" evidence="8">
    <location>
        <begin position="22"/>
        <end position="447"/>
    </location>
</feature>
<evidence type="ECO:0000256" key="7">
    <source>
        <dbReference type="ARBA" id="ARBA00023237"/>
    </source>
</evidence>
<keyword evidence="6" id="KW-0472">Membrane</keyword>
<dbReference type="Pfam" id="PF02321">
    <property type="entry name" value="OEP"/>
    <property type="match status" value="1"/>
</dbReference>
<dbReference type="InterPro" id="IPR003423">
    <property type="entry name" value="OMP_efflux"/>
</dbReference>
<dbReference type="InterPro" id="IPR051906">
    <property type="entry name" value="TolC-like"/>
</dbReference>
<keyword evidence="10" id="KW-1185">Reference proteome</keyword>
<comment type="similarity">
    <text evidence="2">Belongs to the outer membrane factor (OMF) (TC 1.B.17) family.</text>
</comment>
<evidence type="ECO:0000313" key="10">
    <source>
        <dbReference type="Proteomes" id="UP000664317"/>
    </source>
</evidence>
<dbReference type="Gene3D" id="1.20.1600.10">
    <property type="entry name" value="Outer membrane efflux proteins (OEP)"/>
    <property type="match status" value="1"/>
</dbReference>
<evidence type="ECO:0000256" key="8">
    <source>
        <dbReference type="SAM" id="SignalP"/>
    </source>
</evidence>
<evidence type="ECO:0000256" key="2">
    <source>
        <dbReference type="ARBA" id="ARBA00007613"/>
    </source>
</evidence>
<proteinExistence type="inferred from homology"/>
<evidence type="ECO:0000256" key="5">
    <source>
        <dbReference type="ARBA" id="ARBA00022692"/>
    </source>
</evidence>
<keyword evidence="4" id="KW-1134">Transmembrane beta strand</keyword>
<dbReference type="PANTHER" id="PTHR30026:SF20">
    <property type="entry name" value="OUTER MEMBRANE PROTEIN TOLC"/>
    <property type="match status" value="1"/>
</dbReference>
<accession>A0ABS3BXH7</accession>
<keyword evidence="7" id="KW-0998">Cell outer membrane</keyword>
<gene>
    <name evidence="9" type="ORF">J0A68_01220</name>
</gene>
<keyword evidence="8" id="KW-0732">Signal</keyword>
<comment type="subcellular location">
    <subcellularLocation>
        <location evidence="1">Cell outer membrane</location>
    </subcellularLocation>
</comment>
<evidence type="ECO:0000256" key="6">
    <source>
        <dbReference type="ARBA" id="ARBA00023136"/>
    </source>
</evidence>
<comment type="caution">
    <text evidence="9">The sequence shown here is derived from an EMBL/GenBank/DDBJ whole genome shotgun (WGS) entry which is preliminary data.</text>
</comment>
<dbReference type="PANTHER" id="PTHR30026">
    <property type="entry name" value="OUTER MEMBRANE PROTEIN TOLC"/>
    <property type="match status" value="1"/>
</dbReference>
<reference evidence="9 10" key="1">
    <citation type="submission" date="2021-03" db="EMBL/GenBank/DDBJ databases">
        <title>novel species isolated from a fishpond in China.</title>
        <authorList>
            <person name="Lu H."/>
            <person name="Cai Z."/>
        </authorList>
    </citation>
    <scope>NUCLEOTIDE SEQUENCE [LARGE SCALE GENOMIC DNA]</scope>
    <source>
        <strain evidence="9 10">H41</strain>
    </source>
</reference>
<dbReference type="SUPFAM" id="SSF56954">
    <property type="entry name" value="Outer membrane efflux proteins (OEP)"/>
    <property type="match status" value="1"/>
</dbReference>
<dbReference type="RefSeq" id="WP_206576358.1">
    <property type="nucleotide sequence ID" value="NZ_JAFKCT010000001.1"/>
</dbReference>
<dbReference type="Proteomes" id="UP000664317">
    <property type="component" value="Unassembled WGS sequence"/>
</dbReference>
<dbReference type="EMBL" id="JAFKCT010000001">
    <property type="protein sequence ID" value="MBN7809555.1"/>
    <property type="molecule type" value="Genomic_DNA"/>
</dbReference>
<keyword evidence="3" id="KW-0813">Transport</keyword>
<evidence type="ECO:0000256" key="4">
    <source>
        <dbReference type="ARBA" id="ARBA00022452"/>
    </source>
</evidence>
<evidence type="ECO:0000256" key="1">
    <source>
        <dbReference type="ARBA" id="ARBA00004442"/>
    </source>
</evidence>
<evidence type="ECO:0000256" key="3">
    <source>
        <dbReference type="ARBA" id="ARBA00022448"/>
    </source>
</evidence>
<name>A0ABS3BXH7_9BACT</name>
<keyword evidence="5" id="KW-0812">Transmembrane</keyword>
<evidence type="ECO:0000313" key="9">
    <source>
        <dbReference type="EMBL" id="MBN7809555.1"/>
    </source>
</evidence>
<sequence length="447" mass="50868">MKKIAFLFAWGSLLTSLSAFAQENLDLEKAIQIGLEKNLQIKIAVENVSLREGDQKVGVGELFMPTVDATYLRSFSNEDVVQRFVNDPAPREIDNAKSRNENFNVVGLYGFRPEAIVIMKRLGELTEISELEAKVSVENTVAGISTAYYRLILELQRFQVLRETLDLSRARLDIAKAQYELGGAGKRDFLTAEVDYNSDSSLLLTQEQIIQNARVNLNELMAVDPREEFFVRDTILVGEIQTLMDLEENAFLENKQLLINQRMSNVAFLQTRELQASRLPMLNLNATYANNTSNSDAGFLAQNQRSGFNYGGNITVNLFSGLTLNRRIQNAKVQQRIQDNTLEQYEIQLKSDIARAYNTYSNNLRLLEIERKNFQVASENTEIALERFRLGIASYLEFRDAQVNLLTAKNRLITSIFQIKEQEIELLRLSGKIFFDNSMEDLNLPGD</sequence>
<feature type="signal peptide" evidence="8">
    <location>
        <begin position="1"/>
        <end position="21"/>
    </location>
</feature>